<dbReference type="Proteomes" id="UP001327560">
    <property type="component" value="Chromosome 2"/>
</dbReference>
<proteinExistence type="predicted"/>
<feature type="region of interest" description="Disordered" evidence="1">
    <location>
        <begin position="1"/>
        <end position="53"/>
    </location>
</feature>
<dbReference type="EMBL" id="CP136891">
    <property type="protein sequence ID" value="WOK96470.1"/>
    <property type="molecule type" value="Genomic_DNA"/>
</dbReference>
<evidence type="ECO:0000256" key="1">
    <source>
        <dbReference type="SAM" id="MobiDB-lite"/>
    </source>
</evidence>
<organism evidence="3 4">
    <name type="scientific">Canna indica</name>
    <name type="common">Indian-shot</name>
    <dbReference type="NCBI Taxonomy" id="4628"/>
    <lineage>
        <taxon>Eukaryota</taxon>
        <taxon>Viridiplantae</taxon>
        <taxon>Streptophyta</taxon>
        <taxon>Embryophyta</taxon>
        <taxon>Tracheophyta</taxon>
        <taxon>Spermatophyta</taxon>
        <taxon>Magnoliopsida</taxon>
        <taxon>Liliopsida</taxon>
        <taxon>Zingiberales</taxon>
        <taxon>Cannaceae</taxon>
        <taxon>Canna</taxon>
    </lineage>
</organism>
<dbReference type="PANTHER" id="PTHR33143:SF6">
    <property type="entry name" value="OS08G0102900 PROTEIN"/>
    <property type="match status" value="1"/>
</dbReference>
<dbReference type="InterPro" id="IPR039607">
    <property type="entry name" value="VQ_8/17/18/20/21/25"/>
</dbReference>
<reference evidence="3 4" key="1">
    <citation type="submission" date="2023-10" db="EMBL/GenBank/DDBJ databases">
        <title>Chromosome-scale genome assembly provides insights into flower coloration mechanisms of Canna indica.</title>
        <authorList>
            <person name="Li C."/>
        </authorList>
    </citation>
    <scope>NUCLEOTIDE SEQUENCE [LARGE SCALE GENOMIC DNA]</scope>
    <source>
        <tissue evidence="3">Flower</tissue>
    </source>
</reference>
<keyword evidence="4" id="KW-1185">Reference proteome</keyword>
<dbReference type="GO" id="GO:0005634">
    <property type="term" value="C:nucleus"/>
    <property type="evidence" value="ECO:0007669"/>
    <property type="project" value="TreeGrafter"/>
</dbReference>
<feature type="compositionally biased region" description="Pro residues" evidence="1">
    <location>
        <begin position="38"/>
        <end position="52"/>
    </location>
</feature>
<feature type="domain" description="VQ" evidence="2">
    <location>
        <begin position="63"/>
        <end position="89"/>
    </location>
</feature>
<dbReference type="PANTHER" id="PTHR33143">
    <property type="entry name" value="F16F4.1 PROTEIN-RELATED"/>
    <property type="match status" value="1"/>
</dbReference>
<name>A0AAQ3JYL0_9LILI</name>
<protein>
    <recommendedName>
        <fullName evidence="2">VQ domain-containing protein</fullName>
    </recommendedName>
</protein>
<dbReference type="InterPro" id="IPR008889">
    <property type="entry name" value="VQ"/>
</dbReference>
<evidence type="ECO:0000313" key="4">
    <source>
        <dbReference type="Proteomes" id="UP001327560"/>
    </source>
</evidence>
<dbReference type="AlphaFoldDB" id="A0AAQ3JYL0"/>
<evidence type="ECO:0000259" key="2">
    <source>
        <dbReference type="Pfam" id="PF05678"/>
    </source>
</evidence>
<gene>
    <name evidence="3" type="ORF">Cni_G05177</name>
</gene>
<sequence length="228" mass="24234">MDNSYESDLAMGPRRELHGPRPTPLKVRKDSHKIKKPPVAPPPPQQPQPQPPHQIRRPVIIYTVSPKVIHTTPGDFMSVVQRLTGSAAAGVPPSTSHASQAFSPAARLAALEKAAKPAAAKSERDLSDYGMLGAVLETFPGGGILSPVPSSLPRISPSLFAPSTATEQNQINLLNELSPGFHGNYKSLLGMSSFLLSPNNLLSCGIAPSPAAAAYWDLFNNYQVDSSS</sequence>
<accession>A0AAQ3JYL0</accession>
<dbReference type="Pfam" id="PF05678">
    <property type="entry name" value="VQ"/>
    <property type="match status" value="1"/>
</dbReference>
<evidence type="ECO:0000313" key="3">
    <source>
        <dbReference type="EMBL" id="WOK96470.1"/>
    </source>
</evidence>